<proteinExistence type="predicted"/>
<keyword evidence="7 8" id="KW-0472">Membrane</keyword>
<feature type="transmembrane region" description="Helical" evidence="8">
    <location>
        <begin position="72"/>
        <end position="91"/>
    </location>
</feature>
<keyword evidence="5" id="KW-0571">Peptide transport</keyword>
<feature type="transmembrane region" description="Helical" evidence="8">
    <location>
        <begin position="123"/>
        <end position="142"/>
    </location>
</feature>
<evidence type="ECO:0000256" key="6">
    <source>
        <dbReference type="ARBA" id="ARBA00022989"/>
    </source>
</evidence>
<dbReference type="GO" id="GO:1904680">
    <property type="term" value="F:peptide transmembrane transporter activity"/>
    <property type="evidence" value="ECO:0007669"/>
    <property type="project" value="InterPro"/>
</dbReference>
<feature type="transmembrane region" description="Helical" evidence="8">
    <location>
        <begin position="190"/>
        <end position="210"/>
    </location>
</feature>
<dbReference type="AlphaFoldDB" id="G6XLB9"/>
<dbReference type="PATRIC" id="fig|1088869.3.peg.2533"/>
<keyword evidence="10" id="KW-1185">Reference proteome</keyword>
<keyword evidence="4 8" id="KW-0812">Transmembrane</keyword>
<keyword evidence="6 8" id="KW-1133">Transmembrane helix</keyword>
<dbReference type="InterPro" id="IPR050171">
    <property type="entry name" value="MFS_Transporters"/>
</dbReference>
<evidence type="ECO:0000256" key="5">
    <source>
        <dbReference type="ARBA" id="ARBA00022856"/>
    </source>
</evidence>
<evidence type="ECO:0000256" key="7">
    <source>
        <dbReference type="ARBA" id="ARBA00023136"/>
    </source>
</evidence>
<dbReference type="PANTHER" id="PTHR23517:SF15">
    <property type="entry name" value="PROTON-DEPENDENT OLIGOPEPTIDE FAMILY TRANSPORT PROTEIN"/>
    <property type="match status" value="1"/>
</dbReference>
<dbReference type="Gene3D" id="1.20.1250.20">
    <property type="entry name" value="MFS general substrate transporter like domains"/>
    <property type="match status" value="1"/>
</dbReference>
<evidence type="ECO:0000256" key="4">
    <source>
        <dbReference type="ARBA" id="ARBA00022692"/>
    </source>
</evidence>
<name>G6XLB9_9PROT</name>
<dbReference type="STRING" id="1088869.GMO_25420"/>
<dbReference type="Pfam" id="PF00854">
    <property type="entry name" value="PTR2"/>
    <property type="match status" value="1"/>
</dbReference>
<dbReference type="GO" id="GO:0015833">
    <property type="term" value="P:peptide transport"/>
    <property type="evidence" value="ECO:0007669"/>
    <property type="project" value="UniProtKB-KW"/>
</dbReference>
<organism evidence="9 10">
    <name type="scientific">Gluconobacter morbifer G707</name>
    <dbReference type="NCBI Taxonomy" id="1088869"/>
    <lineage>
        <taxon>Bacteria</taxon>
        <taxon>Pseudomonadati</taxon>
        <taxon>Pseudomonadota</taxon>
        <taxon>Alphaproteobacteria</taxon>
        <taxon>Acetobacterales</taxon>
        <taxon>Acetobacteraceae</taxon>
        <taxon>Gluconobacter</taxon>
    </lineage>
</organism>
<keyword evidence="3" id="KW-1003">Cell membrane</keyword>
<dbReference type="GO" id="GO:0005886">
    <property type="term" value="C:plasma membrane"/>
    <property type="evidence" value="ECO:0007669"/>
    <property type="project" value="UniProtKB-SubCell"/>
</dbReference>
<keyword evidence="2" id="KW-0813">Transport</keyword>
<dbReference type="EMBL" id="AGQV01000010">
    <property type="protein sequence ID" value="EHH67547.1"/>
    <property type="molecule type" value="Genomic_DNA"/>
</dbReference>
<dbReference type="SUPFAM" id="SSF103473">
    <property type="entry name" value="MFS general substrate transporter"/>
    <property type="match status" value="1"/>
</dbReference>
<dbReference type="Proteomes" id="UP000004949">
    <property type="component" value="Unassembled WGS sequence"/>
</dbReference>
<dbReference type="InterPro" id="IPR036259">
    <property type="entry name" value="MFS_trans_sf"/>
</dbReference>
<feature type="transmembrane region" description="Helical" evidence="8">
    <location>
        <begin position="426"/>
        <end position="452"/>
    </location>
</feature>
<dbReference type="CDD" id="cd17346">
    <property type="entry name" value="MFS_DtpA_like"/>
    <property type="match status" value="1"/>
</dbReference>
<dbReference type="NCBIfam" id="TIGR00924">
    <property type="entry name" value="yjdL_sub1_fam"/>
    <property type="match status" value="1"/>
</dbReference>
<evidence type="ECO:0000256" key="2">
    <source>
        <dbReference type="ARBA" id="ARBA00022448"/>
    </source>
</evidence>
<feature type="transmembrane region" description="Helical" evidence="8">
    <location>
        <begin position="257"/>
        <end position="276"/>
    </location>
</feature>
<keyword evidence="5" id="KW-0653">Protein transport</keyword>
<gene>
    <name evidence="9" type="ORF">GMO_25420</name>
</gene>
<reference evidence="9 10" key="1">
    <citation type="submission" date="2011-10" db="EMBL/GenBank/DDBJ databases">
        <title>Genome sequence of Gluconobacter morbifer G707, isolated from Drosophila gut.</title>
        <authorList>
            <person name="Lee W.-J."/>
            <person name="Kim E.-K."/>
        </authorList>
    </citation>
    <scope>NUCLEOTIDE SEQUENCE [LARGE SCALE GENOMIC DNA]</scope>
    <source>
        <strain evidence="9 10">G707</strain>
    </source>
</reference>
<evidence type="ECO:0000256" key="1">
    <source>
        <dbReference type="ARBA" id="ARBA00004651"/>
    </source>
</evidence>
<evidence type="ECO:0000313" key="10">
    <source>
        <dbReference type="Proteomes" id="UP000004949"/>
    </source>
</evidence>
<sequence>MIPLTILRIRYSIKNIADRLFCHTVFFSERMFLYNRIRNNESGAVMDPNTPSPQERRSSFATVLVAEAAERAGFYGVNAILLLFMVQQLGITDLRADLIVGAFAAMTYATPLLGGWIGDRLYGPRWTAVLGTILLSTGYALLACTMMSRPFFEPALALVATGNGLFKPNAAQLVRRLYEKYPLKRDSAFTLYYMAANVGSALSMLLIPWVRSTFNPLTAFFLCVAGPASASFILLTQTHTLRDIGLLARHPHSRQRAAVLGIGSVLLCILSVTFILYSTSLARLTVFTCFAMVCILWSKLYHRALAPEKANLIALGILFLQSISFYCFYQQMQTSLTLFALTNLDGTFRLLGHRIVTFSAAQFQALDPLFIILLSSPMARIYDFLNRRGRDFSLPTKFAIGFGFVVVAFFVWWIGIHVAAGKLTSAWFVMGGYLALATAEILIGGLGLAAVAKYIPPNLSGIMVGAYYLTVGVGMYLGSEIASIASGTNFPRAIQSQHYENLFGILCLCALSLTLITSFLASHLDRMQKHLP</sequence>
<evidence type="ECO:0000256" key="8">
    <source>
        <dbReference type="SAM" id="Phobius"/>
    </source>
</evidence>
<protein>
    <recommendedName>
        <fullName evidence="11">Di-/tripeptide transporter</fullName>
    </recommendedName>
</protein>
<dbReference type="PANTHER" id="PTHR23517">
    <property type="entry name" value="RESISTANCE PROTEIN MDTM, PUTATIVE-RELATED-RELATED"/>
    <property type="match status" value="1"/>
</dbReference>
<feature type="transmembrane region" description="Helical" evidence="8">
    <location>
        <begin position="216"/>
        <end position="236"/>
    </location>
</feature>
<dbReference type="eggNOG" id="COG3104">
    <property type="taxonomic scope" value="Bacteria"/>
</dbReference>
<dbReference type="InterPro" id="IPR000109">
    <property type="entry name" value="POT_fam"/>
</dbReference>
<dbReference type="InterPro" id="IPR005279">
    <property type="entry name" value="Dipep/tripep_permease"/>
</dbReference>
<evidence type="ECO:0000256" key="3">
    <source>
        <dbReference type="ARBA" id="ARBA00022475"/>
    </source>
</evidence>
<feature type="transmembrane region" description="Helical" evidence="8">
    <location>
        <begin position="464"/>
        <end position="482"/>
    </location>
</feature>
<feature type="transmembrane region" description="Helical" evidence="8">
    <location>
        <begin position="312"/>
        <end position="331"/>
    </location>
</feature>
<feature type="transmembrane region" description="Helical" evidence="8">
    <location>
        <begin position="282"/>
        <end position="300"/>
    </location>
</feature>
<feature type="transmembrane region" description="Helical" evidence="8">
    <location>
        <begin position="98"/>
        <end position="117"/>
    </location>
</feature>
<comment type="subcellular location">
    <subcellularLocation>
        <location evidence="1">Cell membrane</location>
        <topology evidence="1">Multi-pass membrane protein</topology>
    </subcellularLocation>
</comment>
<feature type="transmembrane region" description="Helical" evidence="8">
    <location>
        <begin position="502"/>
        <end position="521"/>
    </location>
</feature>
<evidence type="ECO:0008006" key="11">
    <source>
        <dbReference type="Google" id="ProtNLM"/>
    </source>
</evidence>
<feature type="transmembrane region" description="Helical" evidence="8">
    <location>
        <begin position="351"/>
        <end position="374"/>
    </location>
</feature>
<accession>G6XLB9</accession>
<comment type="caution">
    <text evidence="9">The sequence shown here is derived from an EMBL/GenBank/DDBJ whole genome shotgun (WGS) entry which is preliminary data.</text>
</comment>
<evidence type="ECO:0000313" key="9">
    <source>
        <dbReference type="EMBL" id="EHH67547.1"/>
    </source>
</evidence>
<feature type="transmembrane region" description="Helical" evidence="8">
    <location>
        <begin position="394"/>
        <end position="414"/>
    </location>
</feature>